<gene>
    <name evidence="1" type="ordered locus">KPK_2950</name>
</gene>
<sequence length="75" mass="8506">MRIIKFILITPERKGPEVPSIRADRIACVARDTDGNMSFRLLFYDQIINLASPRKIAKDGAIRVSTVPVRVLREP</sequence>
<proteinExistence type="predicted"/>
<protein>
    <submittedName>
        <fullName evidence="1">Uncharacterized protein</fullName>
    </submittedName>
</protein>
<name>B5XRF2_KLEV3</name>
<organism evidence="1 2">
    <name type="scientific">Klebsiella variicola (strain 342)</name>
    <name type="common">Klebsiella pneumoniae</name>
    <dbReference type="NCBI Taxonomy" id="507522"/>
    <lineage>
        <taxon>Bacteria</taxon>
        <taxon>Pseudomonadati</taxon>
        <taxon>Pseudomonadota</taxon>
        <taxon>Gammaproteobacteria</taxon>
        <taxon>Enterobacterales</taxon>
        <taxon>Enterobacteriaceae</taxon>
        <taxon>Klebsiella/Raoultella group</taxon>
        <taxon>Klebsiella</taxon>
        <taxon>Klebsiella pneumoniae complex</taxon>
    </lineage>
</organism>
<dbReference type="HOGENOM" id="CLU_2666270_0_0_6"/>
<dbReference type="Proteomes" id="UP000001734">
    <property type="component" value="Chromosome"/>
</dbReference>
<dbReference type="EMBL" id="CP000964">
    <property type="protein sequence ID" value="ACI10354.1"/>
    <property type="molecule type" value="Genomic_DNA"/>
</dbReference>
<dbReference type="BioCyc" id="KPNE507522:GI0B-2937-MONOMER"/>
<reference evidence="1 2" key="1">
    <citation type="journal article" date="2008" name="PLoS Genet.">
        <title>Complete genome sequence of the N2-fixing broad host range endophyte Klebsiella pneumoniae 342 and virulence predictions verified in mice.</title>
        <authorList>
            <person name="Fouts D.E."/>
            <person name="Tyler H.L."/>
            <person name="DeBoy R.T."/>
            <person name="Daugherty S."/>
            <person name="Ren Q."/>
            <person name="Badger J.H."/>
            <person name="Durkin A.S."/>
            <person name="Huot H."/>
            <person name="Shrivastava S."/>
            <person name="Kothari S."/>
            <person name="Dodson R.J."/>
            <person name="Mohamoud Y."/>
            <person name="Khouri H."/>
            <person name="Roesch L.F."/>
            <person name="Krogfelt K.A."/>
            <person name="Struve C."/>
            <person name="Triplett E.W."/>
            <person name="Methe B.A."/>
        </authorList>
    </citation>
    <scope>NUCLEOTIDE SEQUENCE [LARGE SCALE GENOMIC DNA]</scope>
    <source>
        <strain evidence="1 2">342</strain>
    </source>
</reference>
<evidence type="ECO:0000313" key="2">
    <source>
        <dbReference type="Proteomes" id="UP000001734"/>
    </source>
</evidence>
<accession>B5XRF2</accession>
<dbReference type="KEGG" id="kpe:KPK_2950"/>
<dbReference type="AlphaFoldDB" id="B5XRF2"/>
<evidence type="ECO:0000313" key="1">
    <source>
        <dbReference type="EMBL" id="ACI10354.1"/>
    </source>
</evidence>